<gene>
    <name evidence="1" type="ORF">PoB_000649200</name>
</gene>
<evidence type="ECO:0000313" key="1">
    <source>
        <dbReference type="EMBL" id="GFN79986.1"/>
    </source>
</evidence>
<protein>
    <submittedName>
        <fullName evidence="1">Uncharacterized protein</fullName>
    </submittedName>
</protein>
<organism evidence="1 2">
    <name type="scientific">Plakobranchus ocellatus</name>
    <dbReference type="NCBI Taxonomy" id="259542"/>
    <lineage>
        <taxon>Eukaryota</taxon>
        <taxon>Metazoa</taxon>
        <taxon>Spiralia</taxon>
        <taxon>Lophotrochozoa</taxon>
        <taxon>Mollusca</taxon>
        <taxon>Gastropoda</taxon>
        <taxon>Heterobranchia</taxon>
        <taxon>Euthyneura</taxon>
        <taxon>Panpulmonata</taxon>
        <taxon>Sacoglossa</taxon>
        <taxon>Placobranchoidea</taxon>
        <taxon>Plakobranchidae</taxon>
        <taxon>Plakobranchus</taxon>
    </lineage>
</organism>
<keyword evidence="2" id="KW-1185">Reference proteome</keyword>
<dbReference type="EMBL" id="BLXT01000767">
    <property type="protein sequence ID" value="GFN79986.1"/>
    <property type="molecule type" value="Genomic_DNA"/>
</dbReference>
<proteinExistence type="predicted"/>
<evidence type="ECO:0000313" key="2">
    <source>
        <dbReference type="Proteomes" id="UP000735302"/>
    </source>
</evidence>
<reference evidence="1 2" key="1">
    <citation type="journal article" date="2021" name="Elife">
        <title>Chloroplast acquisition without the gene transfer in kleptoplastic sea slugs, Plakobranchus ocellatus.</title>
        <authorList>
            <person name="Maeda T."/>
            <person name="Takahashi S."/>
            <person name="Yoshida T."/>
            <person name="Shimamura S."/>
            <person name="Takaki Y."/>
            <person name="Nagai Y."/>
            <person name="Toyoda A."/>
            <person name="Suzuki Y."/>
            <person name="Arimoto A."/>
            <person name="Ishii H."/>
            <person name="Satoh N."/>
            <person name="Nishiyama T."/>
            <person name="Hasebe M."/>
            <person name="Maruyama T."/>
            <person name="Minagawa J."/>
            <person name="Obokata J."/>
            <person name="Shigenobu S."/>
        </authorList>
    </citation>
    <scope>NUCLEOTIDE SEQUENCE [LARGE SCALE GENOMIC DNA]</scope>
</reference>
<dbReference type="Proteomes" id="UP000735302">
    <property type="component" value="Unassembled WGS sequence"/>
</dbReference>
<comment type="caution">
    <text evidence="1">The sequence shown here is derived from an EMBL/GenBank/DDBJ whole genome shotgun (WGS) entry which is preliminary data.</text>
</comment>
<accession>A0AAV3YD05</accession>
<sequence>MFRSNFFFGHREKETTMKTSAKLTQLDFGNGEQGRHRNAYKQARDSGRLSMLMRYWHKHVGPNLVWAPFRAGCCTLQAGEIRPCESFLAFLKLYIACQRQGDQRLTPSARPRRRWQGSRSNDPCQSLSGFYRVRKLGQTNLKGQQNTMSK</sequence>
<name>A0AAV3YD05_9GAST</name>
<dbReference type="AlphaFoldDB" id="A0AAV3YD05"/>